<dbReference type="Pfam" id="PF00581">
    <property type="entry name" value="Rhodanese"/>
    <property type="match status" value="1"/>
</dbReference>
<dbReference type="CDD" id="cd00158">
    <property type="entry name" value="RHOD"/>
    <property type="match status" value="1"/>
</dbReference>
<gene>
    <name evidence="2" type="ORF">SI7747_02002519</name>
</gene>
<dbReference type="PROSITE" id="PS50206">
    <property type="entry name" value="RHODANESE_3"/>
    <property type="match status" value="1"/>
</dbReference>
<reference evidence="2 3" key="1">
    <citation type="submission" date="2019-12" db="EMBL/GenBank/DDBJ databases">
        <authorList>
            <person name="Scholz U."/>
            <person name="Mascher M."/>
            <person name="Fiebig A."/>
        </authorList>
    </citation>
    <scope>NUCLEOTIDE SEQUENCE</scope>
</reference>
<keyword evidence="3" id="KW-1185">Reference proteome</keyword>
<dbReference type="EMBL" id="CACRZD030000002">
    <property type="protein sequence ID" value="CAA6655979.1"/>
    <property type="molecule type" value="Genomic_DNA"/>
</dbReference>
<dbReference type="GO" id="GO:0003824">
    <property type="term" value="F:catalytic activity"/>
    <property type="evidence" value="ECO:0007669"/>
    <property type="project" value="InterPro"/>
</dbReference>
<dbReference type="InterPro" id="IPR001763">
    <property type="entry name" value="Rhodanese-like_dom"/>
</dbReference>
<evidence type="ECO:0000313" key="3">
    <source>
        <dbReference type="Proteomes" id="UP001189122"/>
    </source>
</evidence>
<name>A0A7I8IE81_SPIIN</name>
<dbReference type="SMART" id="SM00450">
    <property type="entry name" value="RHOD"/>
    <property type="match status" value="1"/>
</dbReference>
<sequence>MVFLLRSPEPAVTTVDVHAAKDLLGSGHRYLDVRSVEEFSKGHPEGAVNVPYLFFTPEGRLKNAEFLDQVSKIFGKDDAIVVGCASGLRSIQATTDLLNAGFKNTKNFGGGFAAWAEKGFAVKVPQAGL</sequence>
<dbReference type="Proteomes" id="UP001189122">
    <property type="component" value="Unassembled WGS sequence"/>
</dbReference>
<feature type="domain" description="Rhodanese" evidence="1">
    <location>
        <begin position="24"/>
        <end position="124"/>
    </location>
</feature>
<dbReference type="AlphaFoldDB" id="A0A7I8IE81"/>
<accession>A0A7I8IE81</accession>
<dbReference type="SUPFAM" id="SSF52821">
    <property type="entry name" value="Rhodanese/Cell cycle control phosphatase"/>
    <property type="match status" value="1"/>
</dbReference>
<dbReference type="PANTHER" id="PTHR44542:SF14">
    <property type="entry name" value="PROTEIN HIGH ARSENIC CONTENT 1, MITOCHONDRIAL-RELATED"/>
    <property type="match status" value="1"/>
</dbReference>
<dbReference type="PANTHER" id="PTHR44542">
    <property type="entry name" value="THIOSULFATE SULFURTRANSFERASE 18"/>
    <property type="match status" value="1"/>
</dbReference>
<proteinExistence type="predicted"/>
<evidence type="ECO:0000313" key="2">
    <source>
        <dbReference type="EMBL" id="CAA2616297.1"/>
    </source>
</evidence>
<protein>
    <recommendedName>
        <fullName evidence="1">Rhodanese domain-containing protein</fullName>
    </recommendedName>
</protein>
<organism evidence="2">
    <name type="scientific">Spirodela intermedia</name>
    <name type="common">Intermediate duckweed</name>
    <dbReference type="NCBI Taxonomy" id="51605"/>
    <lineage>
        <taxon>Eukaryota</taxon>
        <taxon>Viridiplantae</taxon>
        <taxon>Streptophyta</taxon>
        <taxon>Embryophyta</taxon>
        <taxon>Tracheophyta</taxon>
        <taxon>Spermatophyta</taxon>
        <taxon>Magnoliopsida</taxon>
        <taxon>Liliopsida</taxon>
        <taxon>Araceae</taxon>
        <taxon>Lemnoideae</taxon>
        <taxon>Spirodela</taxon>
    </lineage>
</organism>
<dbReference type="EMBL" id="LR743589">
    <property type="protein sequence ID" value="CAA2616297.1"/>
    <property type="molecule type" value="Genomic_DNA"/>
</dbReference>
<dbReference type="InterPro" id="IPR036873">
    <property type="entry name" value="Rhodanese-like_dom_sf"/>
</dbReference>
<dbReference type="InterPro" id="IPR044684">
    <property type="entry name" value="STR17/STR18/HARC1-like"/>
</dbReference>
<dbReference type="Gene3D" id="3.40.250.10">
    <property type="entry name" value="Rhodanese-like domain"/>
    <property type="match status" value="1"/>
</dbReference>
<evidence type="ECO:0000259" key="1">
    <source>
        <dbReference type="PROSITE" id="PS50206"/>
    </source>
</evidence>